<dbReference type="SUPFAM" id="SSF52540">
    <property type="entry name" value="P-loop containing nucleoside triphosphate hydrolases"/>
    <property type="match status" value="1"/>
</dbReference>
<keyword evidence="3" id="KW-1185">Reference proteome</keyword>
<sequence length="467" mass="52746">MTLDLGRFYQACNPSAPLDLGDPDNSRYYIDFSSVRGGKIVKALGRTIITLSPDRPTCQLFTGHIGCGKSTELLRLKALLEEQNFEVVYFESSEDLDMGDIDITDILLAIARQVSEHLQQRSIELQPRTFKTLLKDAVDFLQTPIDLSAEASIPGVGDISANSSGELEFSLPLGIAKITAKTKESQKLRHRLRNYLEPRTASILEAINQELLQVATAQLKRQGKKGLVVIIDNLDRVHNQAGPTGRLLPEYLFIDRGAQLRQLDCHLVYTIPLSLIFSSECETLKNRLGGGITPKVLPMVPVKTRTGEPFPLGMQLLHHMVLTRAFPDRTLEEQQACILELFDHPDTLDRLCEVSGGHMRNLLGMLFSCLQQEDPPFSRDILETVIRDRRDYLTTSINDEIWELLYRVVNQQSVQGDLEYLTLLRSMFVFEYRDAEGSWFALNPALYEHQKFKQWLAQNNSGKIATS</sequence>
<dbReference type="Pfam" id="PF07693">
    <property type="entry name" value="KAP_NTPase"/>
    <property type="match status" value="1"/>
</dbReference>
<dbReference type="Gene3D" id="3.40.50.300">
    <property type="entry name" value="P-loop containing nucleotide triphosphate hydrolases"/>
    <property type="match status" value="1"/>
</dbReference>
<dbReference type="InterPro" id="IPR027417">
    <property type="entry name" value="P-loop_NTPase"/>
</dbReference>
<dbReference type="InterPro" id="IPR011646">
    <property type="entry name" value="KAP_P-loop"/>
</dbReference>
<reference evidence="2" key="1">
    <citation type="submission" date="2016-10" db="EMBL/GenBank/DDBJ databases">
        <title>CRISPR-Cas defence system in Roseofilum reptotaenium: evidence of a bacteriophage-cyanobacterium arms race in the coral black band disease.</title>
        <authorList>
            <person name="Buerger P."/>
            <person name="Wood-Charlson E.M."/>
            <person name="Weynberg K.D."/>
            <person name="Willis B."/>
            <person name="Van Oppen M.J."/>
        </authorList>
    </citation>
    <scope>NUCLEOTIDE SEQUENCE [LARGE SCALE GENOMIC DNA]</scope>
    <source>
        <strain evidence="2">AO1-A</strain>
    </source>
</reference>
<name>A0A1L9QNE0_9CYAN</name>
<evidence type="ECO:0000259" key="1">
    <source>
        <dbReference type="Pfam" id="PF07693"/>
    </source>
</evidence>
<dbReference type="EMBL" id="MLAW01000036">
    <property type="protein sequence ID" value="OJJ24162.1"/>
    <property type="molecule type" value="Genomic_DNA"/>
</dbReference>
<organism evidence="2 3">
    <name type="scientific">Roseofilum reptotaenium AO1-A</name>
    <dbReference type="NCBI Taxonomy" id="1925591"/>
    <lineage>
        <taxon>Bacteria</taxon>
        <taxon>Bacillati</taxon>
        <taxon>Cyanobacteriota</taxon>
        <taxon>Cyanophyceae</taxon>
        <taxon>Desertifilales</taxon>
        <taxon>Desertifilaceae</taxon>
        <taxon>Roseofilum</taxon>
    </lineage>
</organism>
<protein>
    <submittedName>
        <fullName evidence="2">KAP family P-loop domain-containing protein</fullName>
    </submittedName>
</protein>
<accession>A0A1L9QNE0</accession>
<gene>
    <name evidence="2" type="ORF">BI308_18005</name>
</gene>
<dbReference type="Proteomes" id="UP000183940">
    <property type="component" value="Unassembled WGS sequence"/>
</dbReference>
<evidence type="ECO:0000313" key="3">
    <source>
        <dbReference type="Proteomes" id="UP000183940"/>
    </source>
</evidence>
<dbReference type="STRING" id="1925591.BI308_18005"/>
<feature type="domain" description="KAP NTPase" evidence="1">
    <location>
        <begin position="40"/>
        <end position="239"/>
    </location>
</feature>
<comment type="caution">
    <text evidence="2">The sequence shown here is derived from an EMBL/GenBank/DDBJ whole genome shotgun (WGS) entry which is preliminary data.</text>
</comment>
<dbReference type="AlphaFoldDB" id="A0A1L9QNE0"/>
<evidence type="ECO:0000313" key="2">
    <source>
        <dbReference type="EMBL" id="OJJ24162.1"/>
    </source>
</evidence>
<proteinExistence type="predicted"/>